<gene>
    <name evidence="1" type="ORF">PV08_07111</name>
</gene>
<name>A0A0D2BSS0_9EURO</name>
<reference evidence="1 2" key="1">
    <citation type="submission" date="2015-01" db="EMBL/GenBank/DDBJ databases">
        <title>The Genome Sequence of Exophiala spinifera CBS89968.</title>
        <authorList>
            <consortium name="The Broad Institute Genomics Platform"/>
            <person name="Cuomo C."/>
            <person name="de Hoog S."/>
            <person name="Gorbushina A."/>
            <person name="Stielow B."/>
            <person name="Teixiera M."/>
            <person name="Abouelleil A."/>
            <person name="Chapman S.B."/>
            <person name="Priest M."/>
            <person name="Young S.K."/>
            <person name="Wortman J."/>
            <person name="Nusbaum C."/>
            <person name="Birren B."/>
        </authorList>
    </citation>
    <scope>NUCLEOTIDE SEQUENCE [LARGE SCALE GENOMIC DNA]</scope>
    <source>
        <strain evidence="1 2">CBS 89968</strain>
    </source>
</reference>
<accession>A0A0D2BSS0</accession>
<protein>
    <recommendedName>
        <fullName evidence="3">NB-ARC domain-containing protein</fullName>
    </recommendedName>
</protein>
<dbReference type="PANTHER" id="PTHR46082">
    <property type="entry name" value="ATP/GTP-BINDING PROTEIN-RELATED"/>
    <property type="match status" value="1"/>
</dbReference>
<dbReference type="Gene3D" id="3.40.50.300">
    <property type="entry name" value="P-loop containing nucleotide triphosphate hydrolases"/>
    <property type="match status" value="1"/>
</dbReference>
<sequence length="799" mass="90939">MSSYTTYFSGDNWAAQVGTNLGTINFNQSAPKRSSTPPTPSLVIPYRRDPDFVDRNVLTDLWQKAFKPEARVALTWVFWVHASTVTRFEESFRTIATSLRLPGLHEPNADVLGTVHGWLSDERQGRWTMIVDNADDRDVLFTPRGGETQGGTAVRSEDRPLTEFLPISRHGSLVVTSRNQEVVSRLQVYHEDVLEVRPMAVDVATELFLKKLKKGDGGGKSSVEAVEQLVRHLDCMPLAISQAATYIDQCAPRMTVSRYINILTKSDSERNRLLQKDIRDSRRDRQASNSIIMTWHITFTHLRQTRDSAARLLALMCLFDREAIPVDLLQGCYTEEKPSEIDFEGDIAALREYDLIGIGADKNLFDMHRLVQLSTQKWLEMRGELVEWQERYIDMMGRVFPRGEYENWATCQALFPHVVVLQRHDVSSVPHRRVWAKVLYHGSWYAWQRGQYVQAETMVRSSLTIRQETLEPEDMEVLDSTEMLALVLRDRGKYTEAEEMNRRALAGNEKMLGSDHPYTLTSVNILASVLRYQEKYIEAEEMNRQALAGREKVLGVDHPYTLISVGNLASVLRDQERYTEAEEMNRRALAGFEKVLGSDYPDTLISVGNLALVLQYQGKYTEAEEMNRRALAGCEKVLGADHPYTLISVGNLASVLRYQEKYIKAEEMNRQALARCEKVLGADHPYTLISVGNLASVLRYQEKYIEAEEMNRQALARCEKVLGADHPHTLASIYCLADLLSATQRFRESLKLYDRAVDGFRQVLGPEHPITVACQRDQAALKERIALEVLRGNIQDIDG</sequence>
<dbReference type="GeneID" id="27334194"/>
<dbReference type="InterPro" id="IPR011990">
    <property type="entry name" value="TPR-like_helical_dom_sf"/>
</dbReference>
<dbReference type="VEuPathDB" id="FungiDB:PV08_07111"/>
<dbReference type="EMBL" id="KN847496">
    <property type="protein sequence ID" value="KIW14329.1"/>
    <property type="molecule type" value="Genomic_DNA"/>
</dbReference>
<organism evidence="1 2">
    <name type="scientific">Exophiala spinifera</name>
    <dbReference type="NCBI Taxonomy" id="91928"/>
    <lineage>
        <taxon>Eukaryota</taxon>
        <taxon>Fungi</taxon>
        <taxon>Dikarya</taxon>
        <taxon>Ascomycota</taxon>
        <taxon>Pezizomycotina</taxon>
        <taxon>Eurotiomycetes</taxon>
        <taxon>Chaetothyriomycetidae</taxon>
        <taxon>Chaetothyriales</taxon>
        <taxon>Herpotrichiellaceae</taxon>
        <taxon>Exophiala</taxon>
    </lineage>
</organism>
<evidence type="ECO:0000313" key="1">
    <source>
        <dbReference type="EMBL" id="KIW14329.1"/>
    </source>
</evidence>
<dbReference type="OrthoDB" id="4160981at2759"/>
<dbReference type="NCBIfam" id="NF040586">
    <property type="entry name" value="FxSxx_TPR"/>
    <property type="match status" value="1"/>
</dbReference>
<dbReference type="STRING" id="91928.A0A0D2BSS0"/>
<proteinExistence type="predicted"/>
<dbReference type="Pfam" id="PF13424">
    <property type="entry name" value="TPR_12"/>
    <property type="match status" value="3"/>
</dbReference>
<dbReference type="PANTHER" id="PTHR46082:SF6">
    <property type="entry name" value="AAA+ ATPASE DOMAIN-CONTAINING PROTEIN-RELATED"/>
    <property type="match status" value="1"/>
</dbReference>
<dbReference type="Pfam" id="PF13374">
    <property type="entry name" value="TPR_10"/>
    <property type="match status" value="2"/>
</dbReference>
<dbReference type="SUPFAM" id="SSF48452">
    <property type="entry name" value="TPR-like"/>
    <property type="match status" value="3"/>
</dbReference>
<evidence type="ECO:0008006" key="3">
    <source>
        <dbReference type="Google" id="ProtNLM"/>
    </source>
</evidence>
<dbReference type="AlphaFoldDB" id="A0A0D2BSS0"/>
<dbReference type="InterPro" id="IPR053137">
    <property type="entry name" value="NLR-like"/>
</dbReference>
<dbReference type="HOGENOM" id="CLU_000288_125_8_1"/>
<evidence type="ECO:0000313" key="2">
    <source>
        <dbReference type="Proteomes" id="UP000053328"/>
    </source>
</evidence>
<keyword evidence="2" id="KW-1185">Reference proteome</keyword>
<dbReference type="Proteomes" id="UP000053328">
    <property type="component" value="Unassembled WGS sequence"/>
</dbReference>
<dbReference type="RefSeq" id="XP_016234545.1">
    <property type="nucleotide sequence ID" value="XM_016381443.1"/>
</dbReference>
<dbReference type="InterPro" id="IPR027417">
    <property type="entry name" value="P-loop_NTPase"/>
</dbReference>
<dbReference type="Gene3D" id="1.25.40.10">
    <property type="entry name" value="Tetratricopeptide repeat domain"/>
    <property type="match status" value="2"/>
</dbReference>
<dbReference type="SUPFAM" id="SSF52540">
    <property type="entry name" value="P-loop containing nucleoside triphosphate hydrolases"/>
    <property type="match status" value="1"/>
</dbReference>